<dbReference type="Proteomes" id="UP001314205">
    <property type="component" value="Unassembled WGS sequence"/>
</dbReference>
<evidence type="ECO:0000259" key="1">
    <source>
        <dbReference type="PROSITE" id="PS50878"/>
    </source>
</evidence>
<gene>
    <name evidence="2" type="ORF">PARMNEM_LOCUS3328</name>
</gene>
<evidence type="ECO:0000313" key="2">
    <source>
        <dbReference type="EMBL" id="CAK1581690.1"/>
    </source>
</evidence>
<sequence>MSKGCIQGSTCGTVLWNIILDELLDAQLPAGCHIQVFADDVLLVVMAASGGELESAANLALHHILEWWKSVKLMFGPTKTKLIALTPKAKTASINIDGHRLSFVPEANLLGVILDD</sequence>
<dbReference type="Pfam" id="PF00078">
    <property type="entry name" value="RVT_1"/>
    <property type="match status" value="1"/>
</dbReference>
<reference evidence="2 3" key="1">
    <citation type="submission" date="2023-11" db="EMBL/GenBank/DDBJ databases">
        <authorList>
            <person name="Hedman E."/>
            <person name="Englund M."/>
            <person name="Stromberg M."/>
            <person name="Nyberg Akerstrom W."/>
            <person name="Nylinder S."/>
            <person name="Jareborg N."/>
            <person name="Kallberg Y."/>
            <person name="Kronander E."/>
        </authorList>
    </citation>
    <scope>NUCLEOTIDE SEQUENCE [LARGE SCALE GENOMIC DNA]</scope>
</reference>
<proteinExistence type="predicted"/>
<keyword evidence="3" id="KW-1185">Reference proteome</keyword>
<feature type="domain" description="Reverse transcriptase" evidence="1">
    <location>
        <begin position="1"/>
        <end position="114"/>
    </location>
</feature>
<dbReference type="EMBL" id="CAVLGL010000035">
    <property type="protein sequence ID" value="CAK1581690.1"/>
    <property type="molecule type" value="Genomic_DNA"/>
</dbReference>
<accession>A0AAV1KF62</accession>
<dbReference type="AlphaFoldDB" id="A0AAV1KF62"/>
<organism evidence="2 3">
    <name type="scientific">Parnassius mnemosyne</name>
    <name type="common">clouded apollo</name>
    <dbReference type="NCBI Taxonomy" id="213953"/>
    <lineage>
        <taxon>Eukaryota</taxon>
        <taxon>Metazoa</taxon>
        <taxon>Ecdysozoa</taxon>
        <taxon>Arthropoda</taxon>
        <taxon>Hexapoda</taxon>
        <taxon>Insecta</taxon>
        <taxon>Pterygota</taxon>
        <taxon>Neoptera</taxon>
        <taxon>Endopterygota</taxon>
        <taxon>Lepidoptera</taxon>
        <taxon>Glossata</taxon>
        <taxon>Ditrysia</taxon>
        <taxon>Papilionoidea</taxon>
        <taxon>Papilionidae</taxon>
        <taxon>Parnassiinae</taxon>
        <taxon>Parnassini</taxon>
        <taxon>Parnassius</taxon>
        <taxon>Driopa</taxon>
    </lineage>
</organism>
<dbReference type="InterPro" id="IPR000477">
    <property type="entry name" value="RT_dom"/>
</dbReference>
<dbReference type="PROSITE" id="PS50878">
    <property type="entry name" value="RT_POL"/>
    <property type="match status" value="1"/>
</dbReference>
<name>A0AAV1KF62_9NEOP</name>
<protein>
    <recommendedName>
        <fullName evidence="1">Reverse transcriptase domain-containing protein</fullName>
    </recommendedName>
</protein>
<comment type="caution">
    <text evidence="2">The sequence shown here is derived from an EMBL/GenBank/DDBJ whole genome shotgun (WGS) entry which is preliminary data.</text>
</comment>
<evidence type="ECO:0000313" key="3">
    <source>
        <dbReference type="Proteomes" id="UP001314205"/>
    </source>
</evidence>